<dbReference type="PANTHER" id="PTHR44051:SF8">
    <property type="entry name" value="GLUTATHIONE S-TRANSFERASE GSTA"/>
    <property type="match status" value="1"/>
</dbReference>
<dbReference type="RefSeq" id="WP_043948217.1">
    <property type="nucleotide sequence ID" value="NZ_HG966617.1"/>
</dbReference>
<dbReference type="Pfam" id="PF02798">
    <property type="entry name" value="GST_N"/>
    <property type="match status" value="1"/>
</dbReference>
<dbReference type="InterPro" id="IPR036282">
    <property type="entry name" value="Glutathione-S-Trfase_C_sf"/>
</dbReference>
<dbReference type="GO" id="GO:0004364">
    <property type="term" value="F:glutathione transferase activity"/>
    <property type="evidence" value="ECO:0007669"/>
    <property type="project" value="UniProtKB-EC"/>
</dbReference>
<gene>
    <name evidence="3" type="ORF">BN1012_Phect1875</name>
</gene>
<reference evidence="3 4" key="1">
    <citation type="journal article" date="2014" name="Front. Genet.">
        <title>Genome and metabolic network of "Candidatus Phaeomarinobacter ectocarpi" Ec32, a new candidate genus of Alphaproteobacteria frequently associated with brown algae.</title>
        <authorList>
            <person name="Dittami S.M."/>
            <person name="Barbeyron T."/>
            <person name="Boyen C."/>
            <person name="Cambefort J."/>
            <person name="Collet G."/>
            <person name="Delage L."/>
            <person name="Gobet A."/>
            <person name="Groisillier A."/>
            <person name="Leblanc C."/>
            <person name="Michel G."/>
            <person name="Scornet D."/>
            <person name="Siegel A."/>
            <person name="Tapia J.E."/>
            <person name="Tonon T."/>
        </authorList>
    </citation>
    <scope>NUCLEOTIDE SEQUENCE [LARGE SCALE GENOMIC DNA]</scope>
    <source>
        <strain evidence="3 4">Ec32</strain>
    </source>
</reference>
<protein>
    <submittedName>
        <fullName evidence="3">Glutathione S-transferase</fullName>
        <ecNumber evidence="3">2.5.1.18</ecNumber>
    </submittedName>
</protein>
<dbReference type="AlphaFoldDB" id="X5M9B5"/>
<evidence type="ECO:0000313" key="3">
    <source>
        <dbReference type="EMBL" id="CDO60088.1"/>
    </source>
</evidence>
<dbReference type="Gene3D" id="1.20.1050.10">
    <property type="match status" value="1"/>
</dbReference>
<organism evidence="3 4">
    <name type="scientific">Candidatus Phaeomarinibacter ectocarpi</name>
    <dbReference type="NCBI Taxonomy" id="1458461"/>
    <lineage>
        <taxon>Bacteria</taxon>
        <taxon>Pseudomonadati</taxon>
        <taxon>Pseudomonadota</taxon>
        <taxon>Alphaproteobacteria</taxon>
        <taxon>Hyphomicrobiales</taxon>
        <taxon>Parvibaculaceae</taxon>
        <taxon>Candidatus Phaeomarinibacter</taxon>
    </lineage>
</organism>
<sequence>MLTLYHSPNSRSSRIIRLIDELDVWNEIDVQIVGVARNDGSGGRDPKNPHPEGKVPLLVHDGVEIWESNAIILYLTDLFPKAGMGPVVGDPQRGRYLSWLAWYGNVVEPVIAIGVANLSHPVLDVTFRGMPEMIARLSAALESSLFLMGERFTAADLLLVSTFTWSPDAAPDNQAIKEWIARCEARPSAKRMAAFDSNHLEQSNDT</sequence>
<dbReference type="PROSITE" id="PS50404">
    <property type="entry name" value="GST_NTER"/>
    <property type="match status" value="1"/>
</dbReference>
<evidence type="ECO:0000259" key="2">
    <source>
        <dbReference type="PROSITE" id="PS50404"/>
    </source>
</evidence>
<dbReference type="PATRIC" id="fig|1458461.3.peg.1881"/>
<dbReference type="KEGG" id="pect:BN1012_Phect1875"/>
<keyword evidence="4" id="KW-1185">Reference proteome</keyword>
<dbReference type="SFLD" id="SFLDS00019">
    <property type="entry name" value="Glutathione_Transferase_(cytos"/>
    <property type="match status" value="1"/>
</dbReference>
<accession>X5M9B5</accession>
<comment type="similarity">
    <text evidence="1">Belongs to the GST superfamily.</text>
</comment>
<dbReference type="EC" id="2.5.1.18" evidence="3"/>
<proteinExistence type="inferred from homology"/>
<dbReference type="InterPro" id="IPR004046">
    <property type="entry name" value="GST_C"/>
</dbReference>
<dbReference type="EMBL" id="HG966617">
    <property type="protein sequence ID" value="CDO60088.1"/>
    <property type="molecule type" value="Genomic_DNA"/>
</dbReference>
<dbReference type="InterPro" id="IPR036249">
    <property type="entry name" value="Thioredoxin-like_sf"/>
</dbReference>
<dbReference type="InterPro" id="IPR004045">
    <property type="entry name" value="Glutathione_S-Trfase_N"/>
</dbReference>
<dbReference type="SUPFAM" id="SSF52833">
    <property type="entry name" value="Thioredoxin-like"/>
    <property type="match status" value="1"/>
</dbReference>
<dbReference type="InterPro" id="IPR040079">
    <property type="entry name" value="Glutathione_S-Trfase"/>
</dbReference>
<dbReference type="CDD" id="cd03046">
    <property type="entry name" value="GST_N_GTT1_like"/>
    <property type="match status" value="1"/>
</dbReference>
<keyword evidence="3" id="KW-0808">Transferase</keyword>
<dbReference type="HOGENOM" id="CLU_011226_6_4_5"/>
<dbReference type="Proteomes" id="UP000032160">
    <property type="component" value="Chromosome I"/>
</dbReference>
<evidence type="ECO:0000313" key="4">
    <source>
        <dbReference type="Proteomes" id="UP000032160"/>
    </source>
</evidence>
<dbReference type="Gene3D" id="3.40.30.10">
    <property type="entry name" value="Glutaredoxin"/>
    <property type="match status" value="1"/>
</dbReference>
<dbReference type="Pfam" id="PF00043">
    <property type="entry name" value="GST_C"/>
    <property type="match status" value="1"/>
</dbReference>
<dbReference type="CDD" id="cd03207">
    <property type="entry name" value="GST_C_8"/>
    <property type="match status" value="1"/>
</dbReference>
<dbReference type="STRING" id="1458461.BN1012_Phect1875"/>
<dbReference type="OrthoDB" id="5740960at2"/>
<dbReference type="PANTHER" id="PTHR44051">
    <property type="entry name" value="GLUTATHIONE S-TRANSFERASE-RELATED"/>
    <property type="match status" value="1"/>
</dbReference>
<feature type="domain" description="GST N-terminal" evidence="2">
    <location>
        <begin position="1"/>
        <end position="83"/>
    </location>
</feature>
<name>X5M9B5_9HYPH</name>
<evidence type="ECO:0000256" key="1">
    <source>
        <dbReference type="RuleBase" id="RU003494"/>
    </source>
</evidence>
<dbReference type="SUPFAM" id="SSF47616">
    <property type="entry name" value="GST C-terminal domain-like"/>
    <property type="match status" value="1"/>
</dbReference>